<feature type="compositionally biased region" description="Low complexity" evidence="1">
    <location>
        <begin position="264"/>
        <end position="275"/>
    </location>
</feature>
<dbReference type="EMBL" id="KZ679019">
    <property type="protein sequence ID" value="PSS06933.1"/>
    <property type="molecule type" value="Genomic_DNA"/>
</dbReference>
<protein>
    <recommendedName>
        <fullName evidence="5">WSC domain-containing protein</fullName>
    </recommendedName>
</protein>
<reference evidence="3 4" key="1">
    <citation type="journal article" date="2018" name="New Phytol.">
        <title>Comparative genomics and transcriptomics depict ericoid mycorrhizal fungi as versatile saprotrophs and plant mutualists.</title>
        <authorList>
            <person name="Martino E."/>
            <person name="Morin E."/>
            <person name="Grelet G.A."/>
            <person name="Kuo A."/>
            <person name="Kohler A."/>
            <person name="Daghino S."/>
            <person name="Barry K.W."/>
            <person name="Cichocki N."/>
            <person name="Clum A."/>
            <person name="Dockter R.B."/>
            <person name="Hainaut M."/>
            <person name="Kuo R.C."/>
            <person name="LaButti K."/>
            <person name="Lindahl B.D."/>
            <person name="Lindquist E.A."/>
            <person name="Lipzen A."/>
            <person name="Khouja H.R."/>
            <person name="Magnuson J."/>
            <person name="Murat C."/>
            <person name="Ohm R.A."/>
            <person name="Singer S.W."/>
            <person name="Spatafora J.W."/>
            <person name="Wang M."/>
            <person name="Veneault-Fourrey C."/>
            <person name="Henrissat B."/>
            <person name="Grigoriev I.V."/>
            <person name="Martin F.M."/>
            <person name="Perotto S."/>
        </authorList>
    </citation>
    <scope>NUCLEOTIDE SEQUENCE [LARGE SCALE GENOMIC DNA]</scope>
    <source>
        <strain evidence="3 4">ATCC 22711</strain>
    </source>
</reference>
<accession>A0A2T3APK0</accession>
<evidence type="ECO:0000313" key="3">
    <source>
        <dbReference type="EMBL" id="PSS06933.1"/>
    </source>
</evidence>
<feature type="chain" id="PRO_5015665868" description="WSC domain-containing protein" evidence="2">
    <location>
        <begin position="24"/>
        <end position="308"/>
    </location>
</feature>
<evidence type="ECO:0000313" key="4">
    <source>
        <dbReference type="Proteomes" id="UP000241818"/>
    </source>
</evidence>
<organism evidence="3 4">
    <name type="scientific">Amorphotheca resinae ATCC 22711</name>
    <dbReference type="NCBI Taxonomy" id="857342"/>
    <lineage>
        <taxon>Eukaryota</taxon>
        <taxon>Fungi</taxon>
        <taxon>Dikarya</taxon>
        <taxon>Ascomycota</taxon>
        <taxon>Pezizomycotina</taxon>
        <taxon>Leotiomycetes</taxon>
        <taxon>Helotiales</taxon>
        <taxon>Amorphothecaceae</taxon>
        <taxon>Amorphotheca</taxon>
    </lineage>
</organism>
<evidence type="ECO:0008006" key="5">
    <source>
        <dbReference type="Google" id="ProtNLM"/>
    </source>
</evidence>
<dbReference type="InParanoid" id="A0A2T3APK0"/>
<sequence length="308" mass="32404">MRARFKTTTALLLAASSLPLSSAFKSISINETVHANETIALRISNDLSAGPDSFDSQFSTYRIYLAIVAPSSSNIPHSLEPSCYLVNATSINETSPEILIPPSVGQDGTSYSIVTMEYSTDPHGARPSGYEYSTEFQLLNTSGTWTRAEIHGVVPLFPDLLPCTAYDCARQCMQTYYPGNVNGTFGEAGFRDTYVCVANCSGVAYPPWEAIEAEGAAKNDPLAGAGNEGAQTIMPAYASLLTSNPPTPTPTTTLVNSTMTVLPTTTTTSASPTATGKKSEGARGGRSTGEMMGMLALVGLGVVAQLVL</sequence>
<dbReference type="OrthoDB" id="5076485at2759"/>
<gene>
    <name evidence="3" type="ORF">M430DRAFT_37584</name>
</gene>
<feature type="region of interest" description="Disordered" evidence="1">
    <location>
        <begin position="264"/>
        <end position="287"/>
    </location>
</feature>
<keyword evidence="4" id="KW-1185">Reference proteome</keyword>
<name>A0A2T3APK0_AMORE</name>
<dbReference type="Proteomes" id="UP000241818">
    <property type="component" value="Unassembled WGS sequence"/>
</dbReference>
<feature type="signal peptide" evidence="2">
    <location>
        <begin position="1"/>
        <end position="23"/>
    </location>
</feature>
<dbReference type="GeneID" id="36575229"/>
<keyword evidence="2" id="KW-0732">Signal</keyword>
<dbReference type="RefSeq" id="XP_024716589.1">
    <property type="nucleotide sequence ID" value="XM_024867148.1"/>
</dbReference>
<evidence type="ECO:0000256" key="2">
    <source>
        <dbReference type="SAM" id="SignalP"/>
    </source>
</evidence>
<proteinExistence type="predicted"/>
<evidence type="ECO:0000256" key="1">
    <source>
        <dbReference type="SAM" id="MobiDB-lite"/>
    </source>
</evidence>
<dbReference type="AlphaFoldDB" id="A0A2T3APK0"/>